<protein>
    <submittedName>
        <fullName evidence="2">Uncharacterized protein</fullName>
    </submittedName>
</protein>
<accession>A0A0M9GGM0</accession>
<name>A0A0M9GGM0_9PSED</name>
<evidence type="ECO:0000313" key="3">
    <source>
        <dbReference type="Proteomes" id="UP000037931"/>
    </source>
</evidence>
<dbReference type="EMBL" id="JSYZ01000009">
    <property type="protein sequence ID" value="KPA90527.1"/>
    <property type="molecule type" value="Genomic_DNA"/>
</dbReference>
<evidence type="ECO:0000313" key="2">
    <source>
        <dbReference type="EMBL" id="KPA90527.1"/>
    </source>
</evidence>
<dbReference type="AlphaFoldDB" id="A0A0M9GGM0"/>
<keyword evidence="3" id="KW-1185">Reference proteome</keyword>
<evidence type="ECO:0000256" key="1">
    <source>
        <dbReference type="SAM" id="MobiDB-lite"/>
    </source>
</evidence>
<gene>
    <name evidence="2" type="ORF">PF66_02588</name>
</gene>
<comment type="caution">
    <text evidence="2">The sequence shown here is derived from an EMBL/GenBank/DDBJ whole genome shotgun (WGS) entry which is preliminary data.</text>
</comment>
<proteinExistence type="predicted"/>
<reference evidence="2 3" key="1">
    <citation type="journal article" date="2015" name="PLoS ONE">
        <title>Rice-Infecting Pseudomonas Genomes Are Highly Accessorized and Harbor Multiple Putative Virulence Mechanisms to Cause Sheath Brown Rot.</title>
        <authorList>
            <person name="Quibod I.L."/>
            <person name="Grande G."/>
            <person name="Oreiro E.G."/>
            <person name="Borja F.N."/>
            <person name="Dossa G.S."/>
            <person name="Mauleon R."/>
            <person name="Cruz C.V."/>
            <person name="Oliva R."/>
        </authorList>
    </citation>
    <scope>NUCLEOTIDE SEQUENCE [LARGE SCALE GENOMIC DNA]</scope>
    <source>
        <strain evidence="2 3">IRRI 6609</strain>
    </source>
</reference>
<sequence length="108" mass="11385">MTPGRCAGVKPAQTLVGAWLASEASSALEAVFAGKPGSYKDRARPLAPRHRPCRGPGIYARLILIRLRELRARRIDSITAAHDSPTISPSHNPLGPLGAPNQSVSPSA</sequence>
<organism evidence="2 3">
    <name type="scientific">Pseudomonas asplenii</name>
    <dbReference type="NCBI Taxonomy" id="53407"/>
    <lineage>
        <taxon>Bacteria</taxon>
        <taxon>Pseudomonadati</taxon>
        <taxon>Pseudomonadota</taxon>
        <taxon>Gammaproteobacteria</taxon>
        <taxon>Pseudomonadales</taxon>
        <taxon>Pseudomonadaceae</taxon>
        <taxon>Pseudomonas</taxon>
    </lineage>
</organism>
<dbReference type="STRING" id="50340.PF66_02588"/>
<feature type="region of interest" description="Disordered" evidence="1">
    <location>
        <begin position="79"/>
        <end position="108"/>
    </location>
</feature>
<dbReference type="Proteomes" id="UP000037931">
    <property type="component" value="Unassembled WGS sequence"/>
</dbReference>